<dbReference type="InParanoid" id="D8PV71"/>
<dbReference type="InterPro" id="IPR000261">
    <property type="entry name" value="EH_dom"/>
</dbReference>
<feature type="compositionally biased region" description="Low complexity" evidence="1">
    <location>
        <begin position="321"/>
        <end position="343"/>
    </location>
</feature>
<feature type="compositionally biased region" description="Low complexity" evidence="1">
    <location>
        <begin position="280"/>
        <end position="302"/>
    </location>
</feature>
<reference evidence="3 4" key="1">
    <citation type="journal article" date="2010" name="Nat. Biotechnol.">
        <title>Genome sequence of the model mushroom Schizophyllum commune.</title>
        <authorList>
            <person name="Ohm R.A."/>
            <person name="de Jong J.F."/>
            <person name="Lugones L.G."/>
            <person name="Aerts A."/>
            <person name="Kothe E."/>
            <person name="Stajich J.E."/>
            <person name="de Vries R.P."/>
            <person name="Record E."/>
            <person name="Levasseur A."/>
            <person name="Baker S.E."/>
            <person name="Bartholomew K.A."/>
            <person name="Coutinho P.M."/>
            <person name="Erdmann S."/>
            <person name="Fowler T.J."/>
            <person name="Gathman A.C."/>
            <person name="Lombard V."/>
            <person name="Henrissat B."/>
            <person name="Knabe N."/>
            <person name="Kuees U."/>
            <person name="Lilly W.W."/>
            <person name="Lindquist E."/>
            <person name="Lucas S."/>
            <person name="Magnuson J.K."/>
            <person name="Piumi F."/>
            <person name="Raudaskoski M."/>
            <person name="Salamov A."/>
            <person name="Schmutz J."/>
            <person name="Schwarze F.W.M.R."/>
            <person name="vanKuyk P.A."/>
            <person name="Horton J.S."/>
            <person name="Grigoriev I.V."/>
            <person name="Woesten H.A.B."/>
        </authorList>
    </citation>
    <scope>NUCLEOTIDE SEQUENCE [LARGE SCALE GENOMIC DNA]</scope>
    <source>
        <strain evidence="4">H4-8 / FGSC 9210</strain>
    </source>
</reference>
<dbReference type="VEuPathDB" id="FungiDB:SCHCODRAFT_02526554"/>
<dbReference type="STRING" id="578458.D8PV71"/>
<feature type="region of interest" description="Disordered" evidence="1">
    <location>
        <begin position="233"/>
        <end position="363"/>
    </location>
</feature>
<dbReference type="Gene3D" id="1.10.238.10">
    <property type="entry name" value="EF-hand"/>
    <property type="match status" value="1"/>
</dbReference>
<dbReference type="InterPro" id="IPR011992">
    <property type="entry name" value="EF-hand-dom_pair"/>
</dbReference>
<dbReference type="Proteomes" id="UP000007431">
    <property type="component" value="Unassembled WGS sequence"/>
</dbReference>
<dbReference type="OMA" id="TVDHTYP"/>
<dbReference type="SUPFAM" id="SSF47473">
    <property type="entry name" value="EF-hand"/>
    <property type="match status" value="1"/>
</dbReference>
<evidence type="ECO:0000313" key="3">
    <source>
        <dbReference type="EMBL" id="EFI99977.1"/>
    </source>
</evidence>
<dbReference type="Pfam" id="PF12763">
    <property type="entry name" value="EH"/>
    <property type="match status" value="1"/>
</dbReference>
<accession>D8PV71</accession>
<evidence type="ECO:0000259" key="2">
    <source>
        <dbReference type="Pfam" id="PF12763"/>
    </source>
</evidence>
<dbReference type="HOGENOM" id="CLU_024941_0_0_1"/>
<dbReference type="AlphaFoldDB" id="D8PV71"/>
<feature type="region of interest" description="Disordered" evidence="1">
    <location>
        <begin position="63"/>
        <end position="184"/>
    </location>
</feature>
<dbReference type="KEGG" id="scm:SCHCO_02526554"/>
<organism evidence="4">
    <name type="scientific">Schizophyllum commune (strain H4-8 / FGSC 9210)</name>
    <name type="common">Split gill fungus</name>
    <dbReference type="NCBI Taxonomy" id="578458"/>
    <lineage>
        <taxon>Eukaryota</taxon>
        <taxon>Fungi</taxon>
        <taxon>Dikarya</taxon>
        <taxon>Basidiomycota</taxon>
        <taxon>Agaricomycotina</taxon>
        <taxon>Agaricomycetes</taxon>
        <taxon>Agaricomycetidae</taxon>
        <taxon>Agaricales</taxon>
        <taxon>Schizophyllaceae</taxon>
        <taxon>Schizophyllum</taxon>
    </lineage>
</organism>
<feature type="compositionally biased region" description="Low complexity" evidence="1">
    <location>
        <begin position="113"/>
        <end position="130"/>
    </location>
</feature>
<proteinExistence type="predicted"/>
<feature type="compositionally biased region" description="Low complexity" evidence="1">
    <location>
        <begin position="157"/>
        <end position="168"/>
    </location>
</feature>
<gene>
    <name evidence="3" type="ORF">SCHCODRAFT_255899</name>
</gene>
<evidence type="ECO:0000256" key="1">
    <source>
        <dbReference type="SAM" id="MobiDB-lite"/>
    </source>
</evidence>
<sequence length="522" mass="55026">MPSTSLQSRINAFENISKSPARPQVPAKPNLNGMLSEIPRSQSGSPLGVDRKASLLDLKDWVLDDGLPSPSPAQTYKVYEPKKAPPKSGLLINLESPTSTTNGKAPPLPPRKPSFASLKSVSSVSSAKPAQGAPAEHTYPPGKLDVPQKSSGHAPTSSVSSFHSVSLSEDTDLASSPSPSSSSQYIATYPVDLAGSEADSASLGGESFEDVAASSYGSPTSAALIARDWDKARAMQKSAPPKLPQRPSAAASAAAAAAAAASASTPRLPSLKMPSPPPVRSSASTSPSTSSPSSPYVISPASTSSVVTAIGRRAPPPAPPSRSSTSDRSSILSTATSQTSSSTHNNRSAGPSKLVLSRPTPVPPAARARYETVFNGNVVQSRKAAQKKPTLLSPSAARKTRQAAGWRGLSVDLITGEDGHPLNDSNDIEVDQAVTDEDRLDGRVVRLIWQRSRLEKHKLAQIWNEVDAIQRGSLDRDAFVRGMWRIDEELRRAQMRKSTLSSGTRLRPPPPPPRTKPRPILS</sequence>
<keyword evidence="4" id="KW-1185">Reference proteome</keyword>
<dbReference type="OrthoDB" id="10045710at2759"/>
<dbReference type="EMBL" id="GL377303">
    <property type="protein sequence ID" value="EFI99977.1"/>
    <property type="molecule type" value="Genomic_DNA"/>
</dbReference>
<dbReference type="RefSeq" id="XP_003034880.1">
    <property type="nucleotide sequence ID" value="XM_003034834.1"/>
</dbReference>
<evidence type="ECO:0000313" key="4">
    <source>
        <dbReference type="Proteomes" id="UP000007431"/>
    </source>
</evidence>
<feature type="compositionally biased region" description="Low complexity" evidence="1">
    <location>
        <begin position="248"/>
        <end position="264"/>
    </location>
</feature>
<name>D8PV71_SCHCM</name>
<feature type="domain" description="EH" evidence="2">
    <location>
        <begin position="439"/>
        <end position="484"/>
    </location>
</feature>
<protein>
    <recommendedName>
        <fullName evidence="2">EH domain-containing protein</fullName>
    </recommendedName>
</protein>
<feature type="region of interest" description="Disordered" evidence="1">
    <location>
        <begin position="13"/>
        <end position="49"/>
    </location>
</feature>
<dbReference type="GeneID" id="9587374"/>
<feature type="region of interest" description="Disordered" evidence="1">
    <location>
        <begin position="495"/>
        <end position="522"/>
    </location>
</feature>
<dbReference type="eggNOG" id="ENOG502QQXV">
    <property type="taxonomic scope" value="Eukaryota"/>
</dbReference>